<organism evidence="3 4">
    <name type="scientific">Rhodohalobacter mucosus</name>
    <dbReference type="NCBI Taxonomy" id="2079485"/>
    <lineage>
        <taxon>Bacteria</taxon>
        <taxon>Pseudomonadati</taxon>
        <taxon>Balneolota</taxon>
        <taxon>Balneolia</taxon>
        <taxon>Balneolales</taxon>
        <taxon>Balneolaceae</taxon>
        <taxon>Rhodohalobacter</taxon>
    </lineage>
</organism>
<dbReference type="Gene3D" id="3.40.630.10">
    <property type="entry name" value="Zn peptidases"/>
    <property type="match status" value="1"/>
</dbReference>
<dbReference type="OrthoDB" id="9758209at2"/>
<dbReference type="InterPro" id="IPR000834">
    <property type="entry name" value="Peptidase_M14"/>
</dbReference>
<evidence type="ECO:0000256" key="1">
    <source>
        <dbReference type="PROSITE-ProRule" id="PRU01379"/>
    </source>
</evidence>
<comment type="similarity">
    <text evidence="1">Belongs to the peptidase M14 family.</text>
</comment>
<keyword evidence="3" id="KW-0645">Protease</keyword>
<dbReference type="InterPro" id="IPR029062">
    <property type="entry name" value="Class_I_gatase-like"/>
</dbReference>
<proteinExistence type="inferred from homology"/>
<accession>A0A316TUH4</accession>
<dbReference type="Pfam" id="PF00246">
    <property type="entry name" value="Peptidase_M14"/>
    <property type="match status" value="1"/>
</dbReference>
<dbReference type="SMART" id="SM00631">
    <property type="entry name" value="Zn_pept"/>
    <property type="match status" value="1"/>
</dbReference>
<dbReference type="PROSITE" id="PS52035">
    <property type="entry name" value="PEPTIDASE_M14"/>
    <property type="match status" value="1"/>
</dbReference>
<feature type="domain" description="Peptidase M14" evidence="2">
    <location>
        <begin position="52"/>
        <end position="351"/>
    </location>
</feature>
<dbReference type="CDD" id="cd06238">
    <property type="entry name" value="M14-like"/>
    <property type="match status" value="1"/>
</dbReference>
<dbReference type="EMBL" id="QGGB01000008">
    <property type="protein sequence ID" value="PWN05982.1"/>
    <property type="molecule type" value="Genomic_DNA"/>
</dbReference>
<evidence type="ECO:0000313" key="3">
    <source>
        <dbReference type="EMBL" id="PWN05982.1"/>
    </source>
</evidence>
<dbReference type="SUPFAM" id="SSF52317">
    <property type="entry name" value="Class I glutamine amidotransferase-like"/>
    <property type="match status" value="1"/>
</dbReference>
<name>A0A316TUH4_9BACT</name>
<keyword evidence="4" id="KW-1185">Reference proteome</keyword>
<protein>
    <submittedName>
        <fullName evidence="3">Zinc carboxypeptidase</fullName>
    </submittedName>
</protein>
<comment type="caution">
    <text evidence="1">Lacks conserved residue(s) required for the propagation of feature annotation.</text>
</comment>
<reference evidence="3 4" key="1">
    <citation type="submission" date="2018-05" db="EMBL/GenBank/DDBJ databases">
        <title>Rhodohalobacter halophilus gen. nov., sp. nov., a moderately halophilic member of the family Balneolaceae.</title>
        <authorList>
            <person name="Liu Z.-W."/>
        </authorList>
    </citation>
    <scope>NUCLEOTIDE SEQUENCE [LARGE SCALE GENOMIC DNA]</scope>
    <source>
        <strain evidence="3 4">8A47</strain>
    </source>
</reference>
<gene>
    <name evidence="3" type="ORF">DDZ15_12435</name>
</gene>
<evidence type="ECO:0000259" key="2">
    <source>
        <dbReference type="PROSITE" id="PS52035"/>
    </source>
</evidence>
<dbReference type="SUPFAM" id="SSF53187">
    <property type="entry name" value="Zn-dependent exopeptidases"/>
    <property type="match status" value="1"/>
</dbReference>
<keyword evidence="3" id="KW-0378">Hydrolase</keyword>
<dbReference type="GO" id="GO:0008270">
    <property type="term" value="F:zinc ion binding"/>
    <property type="evidence" value="ECO:0007669"/>
    <property type="project" value="InterPro"/>
</dbReference>
<evidence type="ECO:0000313" key="4">
    <source>
        <dbReference type="Proteomes" id="UP000245533"/>
    </source>
</evidence>
<dbReference type="GO" id="GO:0004181">
    <property type="term" value="F:metallocarboxypeptidase activity"/>
    <property type="evidence" value="ECO:0007669"/>
    <property type="project" value="InterPro"/>
</dbReference>
<sequence>MKSTLLSTILWLLFPAFIYSQVQLDYYLPEGVEYDPEIPTPEEVVGHQVGEWHITHDKLVYYMRALADASDRVSIQEYAYTYEDRPLLLLTITTPENHRSIDRIKENHRLLRDPDQSANLDLERMPVIVNMGFSVHGNEPSGANASLLTAYHFAAAQGPEIEEMLSNMVILVDPSLNPDGLQRFSTWVNMHKSHTINPDPNSREYNEVWPNGRTNHYWFDLNRDWMPVVHPESRGRVSMYQEWRPHVLTDHHEMGTNATFFFQPGIPSRTHPLTPQRNQNLTAAIGEFHAEALNEIQSLYYSKESFDDFYYGKGSTYPDIFGTIGILFEQASSRGHAQESVNGVIDFPFTVRNQFVTSLSTAKAAYELRMALHDNMREHYREVRQEAARSDIKAIVVGDAHDNGKNYHLADMLAHHSVELYELAQDAEFDGKEFKQGMAWVIPTDQPEYKFIEAMFERRTEFTDSLFYDVSTWTLPFAFNMPFAELNQRQFSQDLLGSLVAEPQMPEGAIVGGRSSYAYAFEWDEYYAPRALYRLQKMGVRTKVAARPFQSVTTSGVKEFDYGTILIPLGIQDVDETEIFRTLQTSAGEDAVTYYNLQTGLSASGIDLGSPNMDNIEKPSVAILVGGGISNLEVGEIWHLFDQRYKMPLTLLEKDDVGGADLSRYNTLVMVTGGYGDLSDRAKVEIKEWVRNGGTLIAQRGAVNWARSEGLADVEPVTSDDEEEPSRDQLPYADLSNIRGAQVIGGSIFNAHLDVTNPMGYGYNTANMHVFRSTTSFIQKTTNSFATPLYLTNDPLASGYISDDNLERIGDTASIVVSGYGRGRVISLIDNPNFRAFWYGTNKLFANAVFFGRNISGAAAN</sequence>
<dbReference type="GO" id="GO:0006508">
    <property type="term" value="P:proteolysis"/>
    <property type="evidence" value="ECO:0007669"/>
    <property type="project" value="InterPro"/>
</dbReference>
<dbReference type="AlphaFoldDB" id="A0A316TUH4"/>
<dbReference type="RefSeq" id="WP_109647424.1">
    <property type="nucleotide sequence ID" value="NZ_QGGB01000008.1"/>
</dbReference>
<keyword evidence="3" id="KW-0121">Carboxypeptidase</keyword>
<comment type="caution">
    <text evidence="3">The sequence shown here is derived from an EMBL/GenBank/DDBJ whole genome shotgun (WGS) entry which is preliminary data.</text>
</comment>
<dbReference type="Proteomes" id="UP000245533">
    <property type="component" value="Unassembled WGS sequence"/>
</dbReference>